<evidence type="ECO:0000313" key="4">
    <source>
        <dbReference type="Proteomes" id="UP000195141"/>
    </source>
</evidence>
<proteinExistence type="predicted"/>
<dbReference type="EMBL" id="CP147247">
    <property type="protein sequence ID" value="WYJ89075.1"/>
    <property type="molecule type" value="Genomic_DNA"/>
</dbReference>
<keyword evidence="4" id="KW-1185">Reference proteome</keyword>
<reference evidence="3" key="2">
    <citation type="submission" date="2017-05" db="EMBL/GenBank/DDBJ databases">
        <authorList>
            <consortium name="The Broad Institute Genomics Platform"/>
            <consortium name="The Broad Institute Genomic Center for Infectious Diseases"/>
            <person name="Earl A."/>
            <person name="Manson A."/>
            <person name="Schwartman J."/>
            <person name="Gilmore M."/>
            <person name="Abouelleil A."/>
            <person name="Cao P."/>
            <person name="Chapman S."/>
            <person name="Cusick C."/>
            <person name="Shea T."/>
            <person name="Young S."/>
            <person name="Neafsey D."/>
            <person name="Nusbaum C."/>
            <person name="Birren B."/>
        </authorList>
    </citation>
    <scope>NUCLEOTIDE SEQUENCE</scope>
    <source>
        <strain evidence="3">9E7_DIV0242</strain>
    </source>
</reference>
<evidence type="ECO:0000259" key="1">
    <source>
        <dbReference type="PROSITE" id="PS51186"/>
    </source>
</evidence>
<dbReference type="EMBL" id="NGMM01000001">
    <property type="protein sequence ID" value="OTP19010.1"/>
    <property type="molecule type" value="Genomic_DNA"/>
</dbReference>
<name>A0A242KEP2_9ENTE</name>
<reference evidence="2" key="1">
    <citation type="submission" date="2017-05" db="EMBL/GenBank/DDBJ databases">
        <title>The Genome Sequence of Enterococcus sp. 9E7_DIV0242.</title>
        <authorList>
            <consortium name="The Broad Institute Genomics Platform"/>
            <consortium name="The Broad Institute Genomic Center for Infectious Diseases"/>
            <person name="Earl A."/>
            <person name="Manson A."/>
            <person name="Schwartman J."/>
            <person name="Gilmore M."/>
            <person name="Abouelleil A."/>
            <person name="Cao P."/>
            <person name="Chapman S."/>
            <person name="Cusick C."/>
            <person name="Shea T."/>
            <person name="Young S."/>
            <person name="Neafsey D."/>
            <person name="Nusbaum C."/>
            <person name="Birren B."/>
        </authorList>
    </citation>
    <scope>NUCLEOTIDE SEQUENCE [LARGE SCALE GENOMIC DNA]</scope>
    <source>
        <strain evidence="2">9E7_DIV0242</strain>
    </source>
</reference>
<evidence type="ECO:0000313" key="3">
    <source>
        <dbReference type="EMBL" id="WYJ89075.1"/>
    </source>
</evidence>
<dbReference type="Gene3D" id="3.40.630.30">
    <property type="match status" value="2"/>
</dbReference>
<dbReference type="RefSeq" id="WP_086347925.1">
    <property type="nucleotide sequence ID" value="NZ_CP147247.1"/>
</dbReference>
<sequence>MIIRNITASDRNECIEIAQASFKKGVSERIVGYPETSETAVIGLLTSICESGKGYVAEKENEILGFLIEGHIWKEDAVKHVYIPAFGLGIKEGCDRITVLQLLLKKHLDVELSENLKTNYEMKVFENDTELVKALFYEQFGLISLEAIRKNNYVDFSKNPDVICTRLSTNEIKNEQETILSMYHKLIRHLQSSPVFYPGTEFTDESFMAYILTEESRFYVARANGEIIGMLDASKNEDPIFSEVMLYDVGDIYVKPEFRNLGVAQRLLHFAEADSMEAGVEWLHVEHGTANINARLFWDKHFEPILFSMIREIEPIVKEK</sequence>
<dbReference type="InterPro" id="IPR016181">
    <property type="entry name" value="Acyl_CoA_acyltransferase"/>
</dbReference>
<dbReference type="AlphaFoldDB" id="A0A242KEP2"/>
<dbReference type="GO" id="GO:0016747">
    <property type="term" value="F:acyltransferase activity, transferring groups other than amino-acyl groups"/>
    <property type="evidence" value="ECO:0007669"/>
    <property type="project" value="InterPro"/>
</dbReference>
<accession>A0A242KEP2</accession>
<gene>
    <name evidence="3" type="ORF">A5888_000794</name>
    <name evidence="2" type="ORF">A5888_000824</name>
</gene>
<protein>
    <recommendedName>
        <fullName evidence="1">N-acetyltransferase domain-containing protein</fullName>
    </recommendedName>
</protein>
<dbReference type="PROSITE" id="PS51186">
    <property type="entry name" value="GNAT"/>
    <property type="match status" value="2"/>
</dbReference>
<organism evidence="2">
    <name type="scientific">Candidatus Enterococcus clewellii</name>
    <dbReference type="NCBI Taxonomy" id="1834193"/>
    <lineage>
        <taxon>Bacteria</taxon>
        <taxon>Bacillati</taxon>
        <taxon>Bacillota</taxon>
        <taxon>Bacilli</taxon>
        <taxon>Lactobacillales</taxon>
        <taxon>Enterococcaceae</taxon>
        <taxon>Enterococcus</taxon>
    </lineage>
</organism>
<dbReference type="Pfam" id="PF00583">
    <property type="entry name" value="Acetyltransf_1"/>
    <property type="match status" value="1"/>
</dbReference>
<dbReference type="OrthoDB" id="156739at2"/>
<dbReference type="SUPFAM" id="SSF55729">
    <property type="entry name" value="Acyl-CoA N-acyltransferases (Nat)"/>
    <property type="match status" value="2"/>
</dbReference>
<dbReference type="InterPro" id="IPR000182">
    <property type="entry name" value="GNAT_dom"/>
</dbReference>
<feature type="domain" description="N-acetyltransferase" evidence="1">
    <location>
        <begin position="170"/>
        <end position="320"/>
    </location>
</feature>
<evidence type="ECO:0000313" key="2">
    <source>
        <dbReference type="EMBL" id="OTP19010.1"/>
    </source>
</evidence>
<dbReference type="Proteomes" id="UP000195141">
    <property type="component" value="Chromosome"/>
</dbReference>
<dbReference type="CDD" id="cd04301">
    <property type="entry name" value="NAT_SF"/>
    <property type="match status" value="1"/>
</dbReference>
<reference evidence="3" key="3">
    <citation type="submission" date="2024-03" db="EMBL/GenBank/DDBJ databases">
        <title>The Genome Sequence of Enterococcus sp. DIV0242b.</title>
        <authorList>
            <consortium name="The Broad Institute Genomics Platform"/>
            <consortium name="The Broad Institute Microbial Omics Core"/>
            <consortium name="The Broad Institute Genomic Center for Infectious Diseases"/>
            <person name="Earl A."/>
            <person name="Manson A."/>
            <person name="Gilmore M."/>
            <person name="Schwartman J."/>
            <person name="Shea T."/>
            <person name="Abouelleil A."/>
            <person name="Cao P."/>
            <person name="Chapman S."/>
            <person name="Cusick C."/>
            <person name="Young S."/>
            <person name="Neafsey D."/>
            <person name="Nusbaum C."/>
            <person name="Birren B."/>
        </authorList>
    </citation>
    <scope>NUCLEOTIDE SEQUENCE</scope>
    <source>
        <strain evidence="3">9E7_DIV0242</strain>
    </source>
</reference>
<feature type="domain" description="N-acetyltransferase" evidence="1">
    <location>
        <begin position="1"/>
        <end position="161"/>
    </location>
</feature>